<evidence type="ECO:0000313" key="1">
    <source>
        <dbReference type="Proteomes" id="UP000887565"/>
    </source>
</evidence>
<organism evidence="1 2">
    <name type="scientific">Romanomermis culicivorax</name>
    <name type="common">Nematode worm</name>
    <dbReference type="NCBI Taxonomy" id="13658"/>
    <lineage>
        <taxon>Eukaryota</taxon>
        <taxon>Metazoa</taxon>
        <taxon>Ecdysozoa</taxon>
        <taxon>Nematoda</taxon>
        <taxon>Enoplea</taxon>
        <taxon>Dorylaimia</taxon>
        <taxon>Mermithida</taxon>
        <taxon>Mermithoidea</taxon>
        <taxon>Mermithidae</taxon>
        <taxon>Romanomermis</taxon>
    </lineage>
</organism>
<dbReference type="AlphaFoldDB" id="A0A915ITC8"/>
<dbReference type="WBParaSite" id="nRc.2.0.1.t16634-RA">
    <property type="protein sequence ID" value="nRc.2.0.1.t16634-RA"/>
    <property type="gene ID" value="nRc.2.0.1.g16634"/>
</dbReference>
<protein>
    <submittedName>
        <fullName evidence="2">Uncharacterized protein</fullName>
    </submittedName>
</protein>
<evidence type="ECO:0000313" key="2">
    <source>
        <dbReference type="WBParaSite" id="nRc.2.0.1.t16634-RA"/>
    </source>
</evidence>
<dbReference type="Proteomes" id="UP000887565">
    <property type="component" value="Unplaced"/>
</dbReference>
<accession>A0A915ITC8</accession>
<proteinExistence type="predicted"/>
<reference evidence="2" key="1">
    <citation type="submission" date="2022-11" db="UniProtKB">
        <authorList>
            <consortium name="WormBaseParasite"/>
        </authorList>
    </citation>
    <scope>IDENTIFICATION</scope>
</reference>
<keyword evidence="1" id="KW-1185">Reference proteome</keyword>
<sequence length="63" mass="7575">MPINRERKQQLKSKFARKKRTINFALDPVYYTTTKLPNFAVTGTLDYDINELRQYFKEMKNSI</sequence>
<name>A0A915ITC8_ROMCU</name>